<comment type="caution">
    <text evidence="1">Lacks conserved residue(s) required for the propagation of feature annotation.</text>
</comment>
<dbReference type="InterPro" id="IPR005018">
    <property type="entry name" value="DOMON_domain"/>
</dbReference>
<feature type="region of interest" description="Disordered" evidence="2">
    <location>
        <begin position="988"/>
        <end position="1011"/>
    </location>
</feature>
<dbReference type="AlphaFoldDB" id="A0A9P0EEL3"/>
<feature type="disulfide bond" evidence="1">
    <location>
        <begin position="165"/>
        <end position="174"/>
    </location>
</feature>
<feature type="compositionally biased region" description="Low complexity" evidence="2">
    <location>
        <begin position="332"/>
        <end position="344"/>
    </location>
</feature>
<reference evidence="7" key="1">
    <citation type="submission" date="2022-01" db="EMBL/GenBank/DDBJ databases">
        <authorList>
            <person name="King R."/>
        </authorList>
    </citation>
    <scope>NUCLEOTIDE SEQUENCE</scope>
</reference>
<evidence type="ECO:0000313" key="7">
    <source>
        <dbReference type="EMBL" id="CAH1393514.1"/>
    </source>
</evidence>
<dbReference type="InterPro" id="IPR000742">
    <property type="entry name" value="EGF"/>
</dbReference>
<keyword evidence="3" id="KW-1133">Transmembrane helix</keyword>
<protein>
    <submittedName>
        <fullName evidence="7">Uncharacterized protein</fullName>
    </submittedName>
</protein>
<gene>
    <name evidence="7" type="ORF">NEZAVI_LOCUS4174</name>
</gene>
<feature type="compositionally biased region" description="Low complexity" evidence="2">
    <location>
        <begin position="287"/>
        <end position="297"/>
    </location>
</feature>
<dbReference type="Gene3D" id="2.60.120.260">
    <property type="entry name" value="Galactose-binding domain-like"/>
    <property type="match status" value="1"/>
</dbReference>
<organism evidence="7 8">
    <name type="scientific">Nezara viridula</name>
    <name type="common">Southern green stink bug</name>
    <name type="synonym">Cimex viridulus</name>
    <dbReference type="NCBI Taxonomy" id="85310"/>
    <lineage>
        <taxon>Eukaryota</taxon>
        <taxon>Metazoa</taxon>
        <taxon>Ecdysozoa</taxon>
        <taxon>Arthropoda</taxon>
        <taxon>Hexapoda</taxon>
        <taxon>Insecta</taxon>
        <taxon>Pterygota</taxon>
        <taxon>Neoptera</taxon>
        <taxon>Paraneoptera</taxon>
        <taxon>Hemiptera</taxon>
        <taxon>Heteroptera</taxon>
        <taxon>Panheteroptera</taxon>
        <taxon>Pentatomomorpha</taxon>
        <taxon>Pentatomoidea</taxon>
        <taxon>Pentatomidae</taxon>
        <taxon>Pentatominae</taxon>
        <taxon>Nezara</taxon>
    </lineage>
</organism>
<feature type="domain" description="DOMON" evidence="6">
    <location>
        <begin position="632"/>
        <end position="752"/>
    </location>
</feature>
<dbReference type="PROSITE" id="PS50024">
    <property type="entry name" value="SEA"/>
    <property type="match status" value="1"/>
</dbReference>
<dbReference type="InterPro" id="IPR045266">
    <property type="entry name" value="DOH_DOMON"/>
</dbReference>
<feature type="domain" description="DOMON" evidence="6">
    <location>
        <begin position="424"/>
        <end position="547"/>
    </location>
</feature>
<dbReference type="PROSITE" id="PS01186">
    <property type="entry name" value="EGF_2"/>
    <property type="match status" value="1"/>
</dbReference>
<keyword evidence="1" id="KW-0245">EGF-like domain</keyword>
<dbReference type="EMBL" id="OV725078">
    <property type="protein sequence ID" value="CAH1393514.1"/>
    <property type="molecule type" value="Genomic_DNA"/>
</dbReference>
<evidence type="ECO:0000259" key="6">
    <source>
        <dbReference type="PROSITE" id="PS50836"/>
    </source>
</evidence>
<feature type="region of interest" description="Disordered" evidence="2">
    <location>
        <begin position="278"/>
        <end position="450"/>
    </location>
</feature>
<dbReference type="SMART" id="SM00664">
    <property type="entry name" value="DoH"/>
    <property type="match status" value="2"/>
</dbReference>
<feature type="domain" description="EGF-like" evidence="5">
    <location>
        <begin position="134"/>
        <end position="175"/>
    </location>
</feature>
<keyword evidence="1" id="KW-1015">Disulfide bond</keyword>
<feature type="compositionally biased region" description="Polar residues" evidence="2">
    <location>
        <begin position="997"/>
        <end position="1008"/>
    </location>
</feature>
<feature type="compositionally biased region" description="Basic and acidic residues" evidence="2">
    <location>
        <begin position="402"/>
        <end position="427"/>
    </location>
</feature>
<dbReference type="PANTHER" id="PTHR46901:SF2">
    <property type="entry name" value="GH04942P"/>
    <property type="match status" value="1"/>
</dbReference>
<evidence type="ECO:0000256" key="2">
    <source>
        <dbReference type="SAM" id="MobiDB-lite"/>
    </source>
</evidence>
<dbReference type="Proteomes" id="UP001152798">
    <property type="component" value="Chromosome 2"/>
</dbReference>
<feature type="non-terminal residue" evidence="7">
    <location>
        <position position="1"/>
    </location>
</feature>
<feature type="domain" description="SEA" evidence="4">
    <location>
        <begin position="794"/>
        <end position="910"/>
    </location>
</feature>
<keyword evidence="3" id="KW-0812">Transmembrane</keyword>
<feature type="compositionally biased region" description="Basic and acidic residues" evidence="2">
    <location>
        <begin position="352"/>
        <end position="365"/>
    </location>
</feature>
<sequence>TGTTKTTLLAGKPFNITWHIAYPQKGGFRLQLLDKLERPVLDLTPVTSKSEYVTTDAISQHYTVSIPSDYECEDCTIRLLKEAKQRSSSNLFWSCADVDIKTRKTYKEDCSGHGPYLLSKCRCNRLYYGPRCQYRDECADHTDCGDRGRCVDIQSTTAPRKQCYCELGWFETACKKRSTIRNEIDFSNYMHRELSPTFQLYWRILTEEQEIEIALVANSTSYLGIGWRPSNTTLICKNFPAINYTKEDNMESTNENSVKLETKNTPQLEQNIQLMSNTSKVSEPQAESEATSTVSSTFQTGVRRPFRPHRTVSSRATKDQDAPGSDFQPEISSVTSVSYRVTSVQGTHRSKRETSATEGNSKEENPQASQPNLEQEPDNLPKSVPEIKPVTESSLSSTLEMDTEHKLRDVPELKSSTESESKPEEKLNSIPKLEPSSKTDTSIQESNDEKDMFSKYATQNGFSPMDCTDMVIGTARGNAFRIWDYYTRDMSTPKLDTYWGGKNDLTAAMGFEKDGVTTIVFRKKLKATEMTDHSIENSLMHVIWAKGQDQNHYGHDPKLTGSDHADIPMKNFYNEDELKYHGHGGQRGVASINFFEQAEISSVNQGETPTTLSFCQGEWSYPKGCDLKKRECEYHATWHYIGSKGHIEFSISTKNTQLWTGIAFSKDHKMAQTDAIIGWVDKSGRPFMMDTWIVGQTAPFLDESQDIFNITGKTNDGVTTLTFLRKRDTGDTKKDFAFTDDNCLYMMFPVKGGDYNPVNKKIRKHKTIPSFSSAKVCIKSCSEGEEPTTPPPPPHVNYNIEIKLVNLGQNYKAPRPNTDDFDILSNTISSGLKNKISGFRNLKIIEFKQEKDNIIAEMDLEVDQEQNERGRSLEESDSKIKEVVQNIVSSGKVGSLTLDPSYFLFQPVQTSWTVNNEDMQKTTLLSVTKLWVVIGCIIALLVVAVMQAGCTIYKTMHSTGSKHKDALTFNSAWKDYSTANTNYAFEPFESDEKQPHSLGQSNGSSRSTMPLHKPISAHPMVAYHANGSQYADTRSLQRPKGYHHSIERSTYSLPRTQPQPPPPQGYYTHRAARNNGDQLQPDFYFMPSQRKYSGEVVRVYVDYNNPRK</sequence>
<keyword evidence="8" id="KW-1185">Reference proteome</keyword>
<feature type="compositionally biased region" description="Polar residues" evidence="2">
    <location>
        <begin position="436"/>
        <end position="445"/>
    </location>
</feature>
<evidence type="ECO:0000259" key="5">
    <source>
        <dbReference type="PROSITE" id="PS50026"/>
    </source>
</evidence>
<dbReference type="PROSITE" id="PS50026">
    <property type="entry name" value="EGF_3"/>
    <property type="match status" value="1"/>
</dbReference>
<evidence type="ECO:0000259" key="4">
    <source>
        <dbReference type="PROSITE" id="PS50024"/>
    </source>
</evidence>
<dbReference type="OrthoDB" id="188511at2759"/>
<dbReference type="InterPro" id="IPR000082">
    <property type="entry name" value="SEA_dom"/>
</dbReference>
<dbReference type="CDD" id="cd09631">
    <property type="entry name" value="DOMON_DOH"/>
    <property type="match status" value="2"/>
</dbReference>
<feature type="compositionally biased region" description="Polar residues" evidence="2">
    <location>
        <begin position="391"/>
        <end position="400"/>
    </location>
</feature>
<evidence type="ECO:0000256" key="1">
    <source>
        <dbReference type="PROSITE-ProRule" id="PRU00076"/>
    </source>
</evidence>
<feature type="transmembrane region" description="Helical" evidence="3">
    <location>
        <begin position="930"/>
        <end position="953"/>
    </location>
</feature>
<evidence type="ECO:0000256" key="3">
    <source>
        <dbReference type="SAM" id="Phobius"/>
    </source>
</evidence>
<keyword evidence="3" id="KW-0472">Membrane</keyword>
<evidence type="ECO:0000313" key="8">
    <source>
        <dbReference type="Proteomes" id="UP001152798"/>
    </source>
</evidence>
<dbReference type="PROSITE" id="PS50836">
    <property type="entry name" value="DOMON"/>
    <property type="match status" value="2"/>
</dbReference>
<dbReference type="Pfam" id="PF03351">
    <property type="entry name" value="DOMON"/>
    <property type="match status" value="2"/>
</dbReference>
<name>A0A9P0EEL3_NEZVI</name>
<accession>A0A9P0EEL3</accession>
<dbReference type="PANTHER" id="PTHR46901">
    <property type="entry name" value="GH04942P"/>
    <property type="match status" value="1"/>
</dbReference>
<proteinExistence type="predicted"/>